<evidence type="ECO:0000313" key="1">
    <source>
        <dbReference type="EMBL" id="QKE54871.1"/>
    </source>
</evidence>
<accession>A0A7D3QM67</accession>
<reference evidence="1" key="1">
    <citation type="submission" date="2020-01" db="EMBL/GenBank/DDBJ databases">
        <title>Viral genomes from wild and zoo birds in China.</title>
        <authorList>
            <person name="Xiao Y."/>
            <person name="Shan T."/>
            <person name="Yang S."/>
            <person name="Zhang W."/>
        </authorList>
    </citation>
    <scope>NUCLEOTIDE SEQUENCE</scope>
    <source>
        <strain evidence="1">Cftwhg03par1</strain>
    </source>
</reference>
<name>A0A7D3QM67_9VIRU</name>
<dbReference type="EMBL" id="MT138228">
    <property type="protein sequence ID" value="QKE54871.1"/>
    <property type="molecule type" value="Genomic_DNA"/>
</dbReference>
<protein>
    <submittedName>
        <fullName evidence="1">Uncharacterized protein</fullName>
    </submittedName>
</protein>
<proteinExistence type="predicted"/>
<sequence>MNKEPDLTCKESSKDLEEAPNEPLKFNLPNIEVVHWLEGLDQQWRRAFSYAFLFYESRKELLSLALKSSPQGLKDMLIFHRDWILKFLQEGDDLRNLIRDLANKCSQKNNIPDFDVTLFARLSIAELTAKSNDCDNGLLFHTKRFHKILEHVLGDLDLARSLAEADKENNLEEETTV</sequence>
<organism evidence="1">
    <name type="scientific">Parvoviridae sp</name>
    <dbReference type="NCBI Taxonomy" id="1940570"/>
    <lineage>
        <taxon>Viruses</taxon>
        <taxon>Monodnaviria</taxon>
        <taxon>Shotokuvirae</taxon>
        <taxon>Cossaviricota</taxon>
        <taxon>Quintoviricetes</taxon>
        <taxon>Piccovirales</taxon>
        <taxon>Parvoviridae</taxon>
    </lineage>
</organism>